<reference evidence="2 3" key="2">
    <citation type="submission" date="2018-11" db="EMBL/GenBank/DDBJ databases">
        <authorList>
            <consortium name="Pathogen Informatics"/>
        </authorList>
    </citation>
    <scope>NUCLEOTIDE SEQUENCE [LARGE SCALE GENOMIC DNA]</scope>
</reference>
<dbReference type="Pfam" id="PF00400">
    <property type="entry name" value="WD40"/>
    <property type="match status" value="2"/>
</dbReference>
<evidence type="ECO:0000313" key="3">
    <source>
        <dbReference type="Proteomes" id="UP000050794"/>
    </source>
</evidence>
<dbReference type="SUPFAM" id="SSF50978">
    <property type="entry name" value="WD40 repeat-like"/>
    <property type="match status" value="1"/>
</dbReference>
<evidence type="ECO:0000313" key="2">
    <source>
        <dbReference type="EMBL" id="VDM44276.1"/>
    </source>
</evidence>
<accession>A0A183UWT5</accession>
<evidence type="ECO:0000313" key="4">
    <source>
        <dbReference type="WBParaSite" id="TCNE_0001295501-mRNA-1"/>
    </source>
</evidence>
<dbReference type="WBParaSite" id="TCNE_0001295501-mRNA-1">
    <property type="protein sequence ID" value="TCNE_0001295501-mRNA-1"/>
    <property type="gene ID" value="TCNE_0001295501"/>
</dbReference>
<dbReference type="SMART" id="SM00320">
    <property type="entry name" value="WD40"/>
    <property type="match status" value="4"/>
</dbReference>
<evidence type="ECO:0000256" key="1">
    <source>
        <dbReference type="PROSITE-ProRule" id="PRU00221"/>
    </source>
</evidence>
<protein>
    <submittedName>
        <fullName evidence="4">WD_REPEATS_REGION domain-containing protein</fullName>
    </submittedName>
</protein>
<reference evidence="4" key="1">
    <citation type="submission" date="2016-06" db="UniProtKB">
        <authorList>
            <consortium name="WormBaseParasite"/>
        </authorList>
    </citation>
    <scope>IDENTIFICATION</scope>
</reference>
<keyword evidence="1" id="KW-0853">WD repeat</keyword>
<dbReference type="AlphaFoldDB" id="A0A183UWT5"/>
<dbReference type="InterPro" id="IPR001680">
    <property type="entry name" value="WD40_rpt"/>
</dbReference>
<feature type="repeat" description="WD" evidence="1">
    <location>
        <begin position="179"/>
        <end position="213"/>
    </location>
</feature>
<dbReference type="PROSITE" id="PS50082">
    <property type="entry name" value="WD_REPEATS_2"/>
    <property type="match status" value="1"/>
</dbReference>
<dbReference type="InterPro" id="IPR015943">
    <property type="entry name" value="WD40/YVTN_repeat-like_dom_sf"/>
</dbReference>
<gene>
    <name evidence="2" type="ORF">TCNE_LOCUS12955</name>
</gene>
<organism evidence="3 4">
    <name type="scientific">Toxocara canis</name>
    <name type="common">Canine roundworm</name>
    <dbReference type="NCBI Taxonomy" id="6265"/>
    <lineage>
        <taxon>Eukaryota</taxon>
        <taxon>Metazoa</taxon>
        <taxon>Ecdysozoa</taxon>
        <taxon>Nematoda</taxon>
        <taxon>Chromadorea</taxon>
        <taxon>Rhabditida</taxon>
        <taxon>Spirurina</taxon>
        <taxon>Ascaridomorpha</taxon>
        <taxon>Ascaridoidea</taxon>
        <taxon>Toxocaridae</taxon>
        <taxon>Toxocara</taxon>
    </lineage>
</organism>
<dbReference type="PANTHER" id="PTHR46866">
    <property type="entry name" value="GH12955P"/>
    <property type="match status" value="1"/>
</dbReference>
<dbReference type="PANTHER" id="PTHR46866:SF1">
    <property type="entry name" value="GH12955P"/>
    <property type="match status" value="1"/>
</dbReference>
<proteinExistence type="predicted"/>
<dbReference type="InterPro" id="IPR036322">
    <property type="entry name" value="WD40_repeat_dom_sf"/>
</dbReference>
<dbReference type="EMBL" id="UYWY01021493">
    <property type="protein sequence ID" value="VDM44276.1"/>
    <property type="molecule type" value="Genomic_DNA"/>
</dbReference>
<keyword evidence="3" id="KW-1185">Reference proteome</keyword>
<name>A0A183UWT5_TOXCA</name>
<sequence>MSCAIQRIFCTFDLFYEIVDDSIRRKETEHSQSFIEAYRALFDVLSMSTVFGIMGVAELSQLFSMSFAQLLFRVFSSVCGRPFLFETLPNSALVFQLSGARSLVSPQSTFALSSGNKLNTLVTSQSASNFDPASDLSLNDKMTSSSHSHMGANCAAHCRAVLSASAERVPFNHLPICSFSEHSTLVRRIVCMDNENCFASASLDKTVKLWSIKFNEPQGVRSQWTYRQHMKPVLDVCLLPSLSLIASTDSSLHVWDPFRGSIVSQFDWPQVGESALTIIAPLGRAVIVAASPVDNALRCFALSPDERQCAIALSNGMLSIVELRTGCLLSVSSQIHSDTLEMRWMNNGCLVSAHLDHPTICWDTRPLQIRRRLAESASIIVAYRNQLFCVQSSGRLKVYDELKVKLETKLKSDSIPASPTLKMFAQRWSTSGTHDGDLCGGKSIRAGRNKTAL</sequence>
<dbReference type="Gene3D" id="2.130.10.10">
    <property type="entry name" value="YVTN repeat-like/Quinoprotein amine dehydrogenase"/>
    <property type="match status" value="2"/>
</dbReference>
<dbReference type="Proteomes" id="UP000050794">
    <property type="component" value="Unassembled WGS sequence"/>
</dbReference>